<dbReference type="PANTHER" id="PTHR46558">
    <property type="entry name" value="TRACRIPTIONAL REGULATORY PROTEIN-RELATED-RELATED"/>
    <property type="match status" value="1"/>
</dbReference>
<organism evidence="3 4">
    <name type="scientific">[Eubacterium] siraeum CAG:80</name>
    <dbReference type="NCBI Taxonomy" id="1263080"/>
    <lineage>
        <taxon>Bacteria</taxon>
        <taxon>Bacillati</taxon>
        <taxon>Bacillota</taxon>
        <taxon>Clostridia</taxon>
        <taxon>Eubacteriales</taxon>
        <taxon>Oscillospiraceae</taxon>
        <taxon>Oscillospiraceae incertae sedis</taxon>
    </lineage>
</organism>
<dbReference type="SUPFAM" id="SSF47413">
    <property type="entry name" value="lambda repressor-like DNA-binding domains"/>
    <property type="match status" value="1"/>
</dbReference>
<evidence type="ECO:0000313" key="3">
    <source>
        <dbReference type="EMBL" id="CDC45147.1"/>
    </source>
</evidence>
<reference evidence="3" key="1">
    <citation type="submission" date="2012-11" db="EMBL/GenBank/DDBJ databases">
        <title>Dependencies among metagenomic species, viruses, plasmids and units of genetic variation.</title>
        <authorList>
            <person name="Nielsen H.B."/>
            <person name="Almeida M."/>
            <person name="Juncker A.S."/>
            <person name="Rasmussen S."/>
            <person name="Li J."/>
            <person name="Sunagawa S."/>
            <person name="Plichta D."/>
            <person name="Gautier L."/>
            <person name="Le Chatelier E."/>
            <person name="Peletier E."/>
            <person name="Bonde I."/>
            <person name="Nielsen T."/>
            <person name="Manichanh C."/>
            <person name="Arumugam M."/>
            <person name="Batto J."/>
            <person name="Santos M.B.Q.D."/>
            <person name="Blom N."/>
            <person name="Borruel N."/>
            <person name="Burgdorf K.S."/>
            <person name="Boumezbeur F."/>
            <person name="Casellas F."/>
            <person name="Dore J."/>
            <person name="Guarner F."/>
            <person name="Hansen T."/>
            <person name="Hildebrand F."/>
            <person name="Kaas R.S."/>
            <person name="Kennedy S."/>
            <person name="Kristiansen K."/>
            <person name="Kultima J.R."/>
            <person name="Leonard P."/>
            <person name="Levenez F."/>
            <person name="Lund O."/>
            <person name="Moumen B."/>
            <person name="Le Paslier D."/>
            <person name="Pons N."/>
            <person name="Pedersen O."/>
            <person name="Prifti E."/>
            <person name="Qin J."/>
            <person name="Raes J."/>
            <person name="Tap J."/>
            <person name="Tims S."/>
            <person name="Ussery D.W."/>
            <person name="Yamada T."/>
            <person name="MetaHit consortium"/>
            <person name="Renault P."/>
            <person name="Sicheritz-Ponten T."/>
            <person name="Bork P."/>
            <person name="Wang J."/>
            <person name="Brunak S."/>
            <person name="Ehrlich S.D."/>
        </authorList>
    </citation>
    <scope>NUCLEOTIDE SEQUENCE [LARGE SCALE GENOMIC DNA]</scope>
</reference>
<accession>R6SEV6</accession>
<evidence type="ECO:0000313" key="4">
    <source>
        <dbReference type="Proteomes" id="UP000018142"/>
    </source>
</evidence>
<dbReference type="Gene3D" id="1.10.260.40">
    <property type="entry name" value="lambda repressor-like DNA-binding domains"/>
    <property type="match status" value="1"/>
</dbReference>
<dbReference type="CDD" id="cd00093">
    <property type="entry name" value="HTH_XRE"/>
    <property type="match status" value="1"/>
</dbReference>
<dbReference type="PANTHER" id="PTHR46558:SF15">
    <property type="entry name" value="HELIX-TURN-HELIX DOMAIN PROTEIN"/>
    <property type="match status" value="1"/>
</dbReference>
<keyword evidence="1" id="KW-0238">DNA-binding</keyword>
<dbReference type="Proteomes" id="UP000018142">
    <property type="component" value="Unassembled WGS sequence"/>
</dbReference>
<comment type="caution">
    <text evidence="3">The sequence shown here is derived from an EMBL/GenBank/DDBJ whole genome shotgun (WGS) entry which is preliminary data.</text>
</comment>
<gene>
    <name evidence="3" type="ORF">BN788_00105</name>
</gene>
<dbReference type="AlphaFoldDB" id="R6SEV6"/>
<dbReference type="InterPro" id="IPR001387">
    <property type="entry name" value="Cro/C1-type_HTH"/>
</dbReference>
<dbReference type="GO" id="GO:0003677">
    <property type="term" value="F:DNA binding"/>
    <property type="evidence" value="ECO:0007669"/>
    <property type="project" value="UniProtKB-KW"/>
</dbReference>
<evidence type="ECO:0000259" key="2">
    <source>
        <dbReference type="PROSITE" id="PS50943"/>
    </source>
</evidence>
<dbReference type="SMART" id="SM00530">
    <property type="entry name" value="HTH_XRE"/>
    <property type="match status" value="1"/>
</dbReference>
<dbReference type="PROSITE" id="PS50943">
    <property type="entry name" value="HTH_CROC1"/>
    <property type="match status" value="1"/>
</dbReference>
<dbReference type="Pfam" id="PF01381">
    <property type="entry name" value="HTH_3"/>
    <property type="match status" value="1"/>
</dbReference>
<protein>
    <submittedName>
        <fullName evidence="3">Putative phage head-tail adaptor</fullName>
    </submittedName>
</protein>
<sequence length="289" mass="31923">MDFSEKLKQIRKNEGISQEQLAERIGVSRQAVTKWETGKGLPDIENMTILAEIFKVTLDELISGTVPKNEKSEMFTSETAYDIDTDTHFDINIGNMRDITVSGGADEKLHIILSSETAEDIGSVFKVKLDGHKNKLDVECTRKDKMSRYEAQENVSVKIVLPKQLTDHCEISAQTNLLCISSLDIRRIEYDGSADSVIIDNSTGSIELTSKSDMDITADKINGVLDINLWRARATVHISEENIPAVEINGRKCSIAYIKDGKTYEPDTAEKSGVIKAAGIGADVVVEIK</sequence>
<feature type="domain" description="HTH cro/C1-type" evidence="2">
    <location>
        <begin position="7"/>
        <end position="61"/>
    </location>
</feature>
<dbReference type="EMBL" id="CBFJ010000079">
    <property type="protein sequence ID" value="CDC45147.1"/>
    <property type="molecule type" value="Genomic_DNA"/>
</dbReference>
<evidence type="ECO:0000256" key="1">
    <source>
        <dbReference type="ARBA" id="ARBA00023125"/>
    </source>
</evidence>
<name>R6SEV6_9FIRM</name>
<proteinExistence type="predicted"/>
<dbReference type="InterPro" id="IPR010982">
    <property type="entry name" value="Lambda_DNA-bd_dom_sf"/>
</dbReference>